<dbReference type="Proteomes" id="UP000789860">
    <property type="component" value="Unassembled WGS sequence"/>
</dbReference>
<sequence>MSNLYKIEIDNTISCLQEKCTYKNRNPNIKHESILRHYRRCHKDIYKPYSRSLNKIKFKEKKYEEMENLSFLGVEEFKQAIIRANDDLIQELQKCIFTSIQVYKEKLKK</sequence>
<evidence type="ECO:0000313" key="2">
    <source>
        <dbReference type="Proteomes" id="UP000789860"/>
    </source>
</evidence>
<reference evidence="1" key="1">
    <citation type="submission" date="2021-06" db="EMBL/GenBank/DDBJ databases">
        <authorList>
            <person name="Kallberg Y."/>
            <person name="Tangrot J."/>
            <person name="Rosling A."/>
        </authorList>
    </citation>
    <scope>NUCLEOTIDE SEQUENCE</scope>
    <source>
        <strain evidence="1">AU212A</strain>
    </source>
</reference>
<evidence type="ECO:0000313" key="1">
    <source>
        <dbReference type="EMBL" id="CAG8510333.1"/>
    </source>
</evidence>
<organism evidence="1 2">
    <name type="scientific">Scutellospora calospora</name>
    <dbReference type="NCBI Taxonomy" id="85575"/>
    <lineage>
        <taxon>Eukaryota</taxon>
        <taxon>Fungi</taxon>
        <taxon>Fungi incertae sedis</taxon>
        <taxon>Mucoromycota</taxon>
        <taxon>Glomeromycotina</taxon>
        <taxon>Glomeromycetes</taxon>
        <taxon>Diversisporales</taxon>
        <taxon>Gigasporaceae</taxon>
        <taxon>Scutellospora</taxon>
    </lineage>
</organism>
<dbReference type="EMBL" id="CAJVPM010004196">
    <property type="protein sequence ID" value="CAG8510333.1"/>
    <property type="molecule type" value="Genomic_DNA"/>
</dbReference>
<protein>
    <submittedName>
        <fullName evidence="1">3230_t:CDS:1</fullName>
    </submittedName>
</protein>
<comment type="caution">
    <text evidence="1">The sequence shown here is derived from an EMBL/GenBank/DDBJ whole genome shotgun (WGS) entry which is preliminary data.</text>
</comment>
<gene>
    <name evidence="1" type="ORF">SCALOS_LOCUS3629</name>
</gene>
<proteinExistence type="predicted"/>
<keyword evidence="2" id="KW-1185">Reference proteome</keyword>
<name>A0ACA9L4M6_9GLOM</name>
<accession>A0ACA9L4M6</accession>